<dbReference type="EMBL" id="WMEX01000006">
    <property type="protein sequence ID" value="MYL27554.1"/>
    <property type="molecule type" value="Genomic_DNA"/>
</dbReference>
<dbReference type="Gene3D" id="1.10.1660.60">
    <property type="entry name" value="Putative excisionased domain DUF1233"/>
    <property type="match status" value="1"/>
</dbReference>
<dbReference type="Proteomes" id="UP000460751">
    <property type="component" value="Unassembled WGS sequence"/>
</dbReference>
<sequence>MAEQSAVSTNLPKWIKAKLYAQISGITTEAQKKKRQRGEWLEGVHWITAPDGGIMVDWRAIDAWVEGNNAVR</sequence>
<dbReference type="AlphaFoldDB" id="A0A9X5B6J4"/>
<dbReference type="InterPro" id="IPR038146">
    <property type="entry name" value="933W_put_Xis_sf"/>
</dbReference>
<evidence type="ECO:0000313" key="2">
    <source>
        <dbReference type="Proteomes" id="UP000460751"/>
    </source>
</evidence>
<gene>
    <name evidence="1" type="ORF">GLW01_12205</name>
</gene>
<accession>A0A9X5B6J4</accession>
<evidence type="ECO:0000313" key="1">
    <source>
        <dbReference type="EMBL" id="MYL27554.1"/>
    </source>
</evidence>
<reference evidence="1 2" key="1">
    <citation type="submission" date="2019-11" db="EMBL/GenBank/DDBJ databases">
        <title>Genome sequences of 17 halophilic strains isolated from different environments.</title>
        <authorList>
            <person name="Furrow R.E."/>
        </authorList>
    </citation>
    <scope>NUCLEOTIDE SEQUENCE [LARGE SCALE GENOMIC DNA]</scope>
    <source>
        <strain evidence="1 2">22507_15_FS</strain>
    </source>
</reference>
<comment type="caution">
    <text evidence="1">The sequence shown here is derived from an EMBL/GenBank/DDBJ whole genome shotgun (WGS) entry which is preliminary data.</text>
</comment>
<dbReference type="OrthoDB" id="8779418at2"/>
<protein>
    <submittedName>
        <fullName evidence="1">Excisionase</fullName>
    </submittedName>
</protein>
<name>A0A9X5B6J4_9GAMM</name>
<proteinExistence type="predicted"/>
<keyword evidence="2" id="KW-1185">Reference proteome</keyword>
<dbReference type="RefSeq" id="WP_160899218.1">
    <property type="nucleotide sequence ID" value="NZ_WMEX01000006.1"/>
</dbReference>
<organism evidence="1 2">
    <name type="scientific">Vreelandella halophila</name>
    <dbReference type="NCBI Taxonomy" id="86177"/>
    <lineage>
        <taxon>Bacteria</taxon>
        <taxon>Pseudomonadati</taxon>
        <taxon>Pseudomonadota</taxon>
        <taxon>Gammaproteobacteria</taxon>
        <taxon>Oceanospirillales</taxon>
        <taxon>Halomonadaceae</taxon>
        <taxon>Vreelandella</taxon>
    </lineage>
</organism>